<dbReference type="EMBL" id="RCMV01001112">
    <property type="protein sequence ID" value="KAG3210315.1"/>
    <property type="molecule type" value="Genomic_DNA"/>
</dbReference>
<organism evidence="7 8">
    <name type="scientific">Phytophthora cactorum</name>
    <dbReference type="NCBI Taxonomy" id="29920"/>
    <lineage>
        <taxon>Eukaryota</taxon>
        <taxon>Sar</taxon>
        <taxon>Stramenopiles</taxon>
        <taxon>Oomycota</taxon>
        <taxon>Peronosporomycetes</taxon>
        <taxon>Peronosporales</taxon>
        <taxon>Peronosporaceae</taxon>
        <taxon>Phytophthora</taxon>
    </lineage>
</organism>
<dbReference type="EMBL" id="RCMG01001343">
    <property type="protein sequence ID" value="KAG2829742.1"/>
    <property type="molecule type" value="Genomic_DNA"/>
</dbReference>
<dbReference type="EMBL" id="RCML01001370">
    <property type="protein sequence ID" value="KAG2963130.1"/>
    <property type="molecule type" value="Genomic_DNA"/>
</dbReference>
<proteinExistence type="predicted"/>
<dbReference type="EMBL" id="RCMK01001387">
    <property type="protein sequence ID" value="KAG2895394.1"/>
    <property type="molecule type" value="Genomic_DNA"/>
</dbReference>
<protein>
    <submittedName>
        <fullName evidence="7">Uncharacterized protein</fullName>
    </submittedName>
</protein>
<evidence type="ECO:0000313" key="5">
    <source>
        <dbReference type="EMBL" id="KAG2963130.1"/>
    </source>
</evidence>
<dbReference type="Proteomes" id="UP000735874">
    <property type="component" value="Unassembled WGS sequence"/>
</dbReference>
<dbReference type="VEuPathDB" id="FungiDB:PC110_g19454"/>
<dbReference type="Proteomes" id="UP000736787">
    <property type="component" value="Unassembled WGS sequence"/>
</dbReference>
<dbReference type="Proteomes" id="UP000251314">
    <property type="component" value="Unassembled WGS sequence"/>
</dbReference>
<evidence type="ECO:0000313" key="7">
    <source>
        <dbReference type="EMBL" id="RAW24123.1"/>
    </source>
</evidence>
<evidence type="ECO:0000313" key="3">
    <source>
        <dbReference type="EMBL" id="KAG2885713.1"/>
    </source>
</evidence>
<dbReference type="EMBL" id="RCMI01001394">
    <property type="protein sequence ID" value="KAG2885713.1"/>
    <property type="molecule type" value="Genomic_DNA"/>
</dbReference>
<comment type="caution">
    <text evidence="7">The sequence shown here is derived from an EMBL/GenBank/DDBJ whole genome shotgun (WGS) entry which is preliminary data.</text>
</comment>
<accession>A0A329RH82</accession>
<dbReference type="OrthoDB" id="10434154at2759"/>
<dbReference type="AlphaFoldDB" id="A0A329RH82"/>
<evidence type="ECO:0000313" key="4">
    <source>
        <dbReference type="EMBL" id="KAG2895394.1"/>
    </source>
</evidence>
<sequence>MRATSDASQDLANWTSRTLINPRQRRALRFDVTADAPTSGGPPPANFAPLPVPHPSDAAAVLDFVQRHKPVARYIRDAIAAAVDRHKE</sequence>
<dbReference type="EMBL" id="MJFZ01000932">
    <property type="protein sequence ID" value="RAW24123.1"/>
    <property type="molecule type" value="Genomic_DNA"/>
</dbReference>
<gene>
    <name evidence="7" type="ORF">PC110_g19454</name>
    <name evidence="2" type="ORF">PC113_g21236</name>
    <name evidence="3" type="ORF">PC115_g20912</name>
    <name evidence="4" type="ORF">PC117_g23264</name>
    <name evidence="5" type="ORF">PC118_g21046</name>
    <name evidence="6" type="ORF">PC129_g18694</name>
</gene>
<evidence type="ECO:0000313" key="2">
    <source>
        <dbReference type="EMBL" id="KAG2829742.1"/>
    </source>
</evidence>
<name>A0A329RH82_9STRA</name>
<evidence type="ECO:0000313" key="6">
    <source>
        <dbReference type="EMBL" id="KAG3210315.1"/>
    </source>
</evidence>
<dbReference type="Proteomes" id="UP000697107">
    <property type="component" value="Unassembled WGS sequence"/>
</dbReference>
<keyword evidence="8" id="KW-1185">Reference proteome</keyword>
<feature type="compositionally biased region" description="Pro residues" evidence="1">
    <location>
        <begin position="40"/>
        <end position="52"/>
    </location>
</feature>
<evidence type="ECO:0000313" key="8">
    <source>
        <dbReference type="Proteomes" id="UP000251314"/>
    </source>
</evidence>
<evidence type="ECO:0000256" key="1">
    <source>
        <dbReference type="SAM" id="MobiDB-lite"/>
    </source>
</evidence>
<reference evidence="7 8" key="1">
    <citation type="submission" date="2018-01" db="EMBL/GenBank/DDBJ databases">
        <title>Draft genome of the strawberry crown rot pathogen Phytophthora cactorum.</title>
        <authorList>
            <person name="Armitage A.D."/>
            <person name="Lysoe E."/>
            <person name="Nellist C.F."/>
            <person name="Harrison R.J."/>
            <person name="Brurberg M.B."/>
        </authorList>
    </citation>
    <scope>NUCLEOTIDE SEQUENCE [LARGE SCALE GENOMIC DNA]</scope>
    <source>
        <strain evidence="7 8">10300</strain>
    </source>
</reference>
<dbReference type="Proteomes" id="UP000774804">
    <property type="component" value="Unassembled WGS sequence"/>
</dbReference>
<feature type="region of interest" description="Disordered" evidence="1">
    <location>
        <begin position="30"/>
        <end position="52"/>
    </location>
</feature>
<reference evidence="2" key="2">
    <citation type="submission" date="2018-10" db="EMBL/GenBank/DDBJ databases">
        <title>Effector identification in a new, highly contiguous assembly of the strawberry crown rot pathogen Phytophthora cactorum.</title>
        <authorList>
            <person name="Armitage A.D."/>
            <person name="Nellist C.F."/>
            <person name="Bates H."/>
            <person name="Vickerstaff R.J."/>
            <person name="Harrison R.J."/>
        </authorList>
    </citation>
    <scope>NUCLEOTIDE SEQUENCE</scope>
    <source>
        <strain evidence="2">15-7</strain>
        <strain evidence="3">4032</strain>
        <strain evidence="4">4040</strain>
        <strain evidence="5">P415</strain>
        <strain evidence="6">P421</strain>
    </source>
</reference>
<dbReference type="Proteomes" id="UP000760860">
    <property type="component" value="Unassembled WGS sequence"/>
</dbReference>